<dbReference type="OrthoDB" id="2697487at2"/>
<dbReference type="KEGG" id="bthv:CQJ30_11435"/>
<dbReference type="Proteomes" id="UP000040576">
    <property type="component" value="Unassembled WGS sequence"/>
</dbReference>
<evidence type="ECO:0000313" key="3">
    <source>
        <dbReference type="EMBL" id="KIO72298.1"/>
    </source>
</evidence>
<dbReference type="EMBL" id="JXLU01000096">
    <property type="protein sequence ID" value="KIO72298.1"/>
    <property type="molecule type" value="Genomic_DNA"/>
</dbReference>
<evidence type="ECO:0000256" key="1">
    <source>
        <dbReference type="SAM" id="Phobius"/>
    </source>
</evidence>
<dbReference type="Pfam" id="PF17313">
    <property type="entry name" value="DUF5359"/>
    <property type="match status" value="1"/>
</dbReference>
<accession>A0A090J219</accession>
<dbReference type="Proteomes" id="UP000032076">
    <property type="component" value="Unassembled WGS sequence"/>
</dbReference>
<dbReference type="eggNOG" id="ENOG5030D5X">
    <property type="taxonomic scope" value="Bacteria"/>
</dbReference>
<keyword evidence="5" id="KW-1185">Reference proteome</keyword>
<keyword evidence="1" id="KW-1133">Transmembrane helix</keyword>
<keyword evidence="1" id="KW-0812">Transmembrane</keyword>
<dbReference type="InterPro" id="IPR035281">
    <property type="entry name" value="DUF5359"/>
</dbReference>
<dbReference type="STRING" id="35841.B4167_0626"/>
<name>A0A090J219_9BACI</name>
<evidence type="ECO:0000313" key="2">
    <source>
        <dbReference type="EMBL" id="CEE01890.1"/>
    </source>
</evidence>
<gene>
    <name evidence="3" type="ORF">B4167_0626</name>
    <name evidence="2" type="ORF">BT1A1_2068</name>
</gene>
<reference evidence="2 5" key="1">
    <citation type="submission" date="2014-07" db="EMBL/GenBank/DDBJ databases">
        <authorList>
            <person name="Wibberg Daniel"/>
        </authorList>
    </citation>
    <scope>NUCLEOTIDE SEQUENCE [LARGE SCALE GENOMIC DNA]</scope>
</reference>
<dbReference type="AlphaFoldDB" id="A0A090J219"/>
<evidence type="ECO:0000313" key="4">
    <source>
        <dbReference type="Proteomes" id="UP000032076"/>
    </source>
</evidence>
<proteinExistence type="predicted"/>
<protein>
    <submittedName>
        <fullName evidence="2">Uncharacterized protein</fullName>
    </submittedName>
</protein>
<reference evidence="3 4" key="2">
    <citation type="submission" date="2015-01" db="EMBL/GenBank/DDBJ databases">
        <title>Draft Genome Sequences of Four Bacillus thermoamylovorans Strains, Isolated From Food Products.</title>
        <authorList>
            <person name="Krawcyk A.O."/>
            <person name="Berendsen E.M."/>
            <person name="Eijlander R.T."/>
            <person name="de Jong A."/>
            <person name="Wells-Bennik M."/>
            <person name="Kuipers O.P."/>
        </authorList>
    </citation>
    <scope>NUCLEOTIDE SEQUENCE [LARGE SCALE GENOMIC DNA]</scope>
    <source>
        <strain evidence="3 4">B4167</strain>
    </source>
</reference>
<sequence length="59" mass="7028">MRQVERVIMKLVIIHAIFLILCQLLFHHFNAFPELKELTQYEGVTKENFSKVLETFHSP</sequence>
<dbReference type="EMBL" id="CCRF01000061">
    <property type="protein sequence ID" value="CEE01890.1"/>
    <property type="molecule type" value="Genomic_DNA"/>
</dbReference>
<organism evidence="2 5">
    <name type="scientific">Caldibacillus thermoamylovorans</name>
    <dbReference type="NCBI Taxonomy" id="35841"/>
    <lineage>
        <taxon>Bacteria</taxon>
        <taxon>Bacillati</taxon>
        <taxon>Bacillota</taxon>
        <taxon>Bacilli</taxon>
        <taxon>Bacillales</taxon>
        <taxon>Bacillaceae</taxon>
        <taxon>Caldibacillus</taxon>
    </lineage>
</organism>
<dbReference type="PATRIC" id="fig|35841.6.peg.3459"/>
<keyword evidence="1" id="KW-0472">Membrane</keyword>
<feature type="transmembrane region" description="Helical" evidence="1">
    <location>
        <begin position="7"/>
        <end position="26"/>
    </location>
</feature>
<dbReference type="GeneID" id="92961282"/>
<dbReference type="RefSeq" id="WP_034770679.1">
    <property type="nucleotide sequence ID" value="NZ_CCRF01000061.1"/>
</dbReference>
<evidence type="ECO:0000313" key="5">
    <source>
        <dbReference type="Proteomes" id="UP000040576"/>
    </source>
</evidence>